<dbReference type="Gene3D" id="3.40.50.300">
    <property type="entry name" value="P-loop containing nucleotide triphosphate hydrolases"/>
    <property type="match status" value="1"/>
</dbReference>
<dbReference type="InterPro" id="IPR027417">
    <property type="entry name" value="P-loop_NTPase"/>
</dbReference>
<keyword evidence="3" id="KW-1185">Reference proteome</keyword>
<feature type="domain" description="ORC1/DEAH AAA+ ATPase" evidence="1">
    <location>
        <begin position="48"/>
        <end position="201"/>
    </location>
</feature>
<evidence type="ECO:0000259" key="1">
    <source>
        <dbReference type="Pfam" id="PF13401"/>
    </source>
</evidence>
<evidence type="ECO:0000313" key="2">
    <source>
        <dbReference type="EMBL" id="PWK26987.1"/>
    </source>
</evidence>
<dbReference type="Proteomes" id="UP000245489">
    <property type="component" value="Unassembled WGS sequence"/>
</dbReference>
<proteinExistence type="predicted"/>
<dbReference type="SUPFAM" id="SSF52540">
    <property type="entry name" value="P-loop containing nucleoside triphosphate hydrolases"/>
    <property type="match status" value="1"/>
</dbReference>
<name>A0A316E9D6_9BACT</name>
<dbReference type="PANTHER" id="PTHR34301">
    <property type="entry name" value="DNA-BINDING PROTEIN-RELATED"/>
    <property type="match status" value="1"/>
</dbReference>
<reference evidence="2 3" key="1">
    <citation type="submission" date="2018-05" db="EMBL/GenBank/DDBJ databases">
        <title>Genomic Encyclopedia of Archaeal and Bacterial Type Strains, Phase II (KMG-II): from individual species to whole genera.</title>
        <authorList>
            <person name="Goeker M."/>
        </authorList>
    </citation>
    <scope>NUCLEOTIDE SEQUENCE [LARGE SCALE GENOMIC DNA]</scope>
    <source>
        <strain evidence="2 3">DSM 22214</strain>
    </source>
</reference>
<dbReference type="AlphaFoldDB" id="A0A316E9D6"/>
<comment type="caution">
    <text evidence="2">The sequence shown here is derived from an EMBL/GenBank/DDBJ whole genome shotgun (WGS) entry which is preliminary data.</text>
</comment>
<protein>
    <recommendedName>
        <fullName evidence="1">ORC1/DEAH AAA+ ATPase domain-containing protein</fullName>
    </recommendedName>
</protein>
<dbReference type="GO" id="GO:0016887">
    <property type="term" value="F:ATP hydrolysis activity"/>
    <property type="evidence" value="ECO:0007669"/>
    <property type="project" value="InterPro"/>
</dbReference>
<dbReference type="InterPro" id="IPR049945">
    <property type="entry name" value="AAA_22"/>
</dbReference>
<dbReference type="Pfam" id="PF13401">
    <property type="entry name" value="AAA_22"/>
    <property type="match status" value="1"/>
</dbReference>
<gene>
    <name evidence="2" type="ORF">LV89_01799</name>
</gene>
<accession>A0A316E9D6</accession>
<dbReference type="EMBL" id="QGGO01000008">
    <property type="protein sequence ID" value="PWK26987.1"/>
    <property type="molecule type" value="Genomic_DNA"/>
</dbReference>
<evidence type="ECO:0000313" key="3">
    <source>
        <dbReference type="Proteomes" id="UP000245489"/>
    </source>
</evidence>
<sequence>MNIFKRLFSSNTLNEIFTPNTVAKLTYVSRTIIEDDLEKYLSLPGKQIVIYGHSGGGKTTLLRNKLREVEQNFIKTHCESSTSFNDLLLQAFDELNRFYVSEKTTNTEYTISSELKAEFSGISSQLNSSIKESNGEKSVRIIPPQLTPQKLAKFLGEISCVWIIEDFHKVVPEEKKRIADVVKIFIDAANDYAKVKIVCIGAVGTARELIELDNNLNNRVAELFVPLLTDVEIESIVTKGFELLNVNIDKDLKEKIVYYSNNLASLTHQICYDLCFHSNIKRLRFFPKKLNSGSFRVAVNSYVRKNSDTFTKIYDSIVCQKYGWNVLKTFEHLEKESLSFDEIKNNIPTSKRPTDEELINYLEQVGSAEYKEVIRLDRNSRKYSISSPFFRAFLKMKFALEQSEQKEINNKKNKKRHHKFSIDTPHMFEHKFILNDEFLTTYNQVLENIIMNEIKIKRKIIIPKDNKKDEKI</sequence>
<dbReference type="PANTHER" id="PTHR34301:SF8">
    <property type="entry name" value="ATPASE DOMAIN-CONTAINING PROTEIN"/>
    <property type="match status" value="1"/>
</dbReference>
<dbReference type="OrthoDB" id="7020775at2"/>
<dbReference type="RefSeq" id="WP_109742563.1">
    <property type="nucleotide sequence ID" value="NZ_QGGO01000008.1"/>
</dbReference>
<organism evidence="2 3">
    <name type="scientific">Arcicella aurantiaca</name>
    <dbReference type="NCBI Taxonomy" id="591202"/>
    <lineage>
        <taxon>Bacteria</taxon>
        <taxon>Pseudomonadati</taxon>
        <taxon>Bacteroidota</taxon>
        <taxon>Cytophagia</taxon>
        <taxon>Cytophagales</taxon>
        <taxon>Flectobacillaceae</taxon>
        <taxon>Arcicella</taxon>
    </lineage>
</organism>